<dbReference type="PANTHER" id="PTHR35333:SF5">
    <property type="entry name" value="CONSERVED LIPOPROTEIN LPQF-RELATED"/>
    <property type="match status" value="1"/>
</dbReference>
<keyword evidence="4" id="KW-1185">Reference proteome</keyword>
<dbReference type="InterPro" id="IPR012338">
    <property type="entry name" value="Beta-lactam/transpept-like"/>
</dbReference>
<dbReference type="GO" id="GO:0008800">
    <property type="term" value="F:beta-lactamase activity"/>
    <property type="evidence" value="ECO:0007669"/>
    <property type="project" value="UniProtKB-EC"/>
</dbReference>
<dbReference type="HOGENOM" id="CLU_042385_0_0_5"/>
<protein>
    <recommendedName>
        <fullName evidence="2">Beta-lactamase class A catalytic domain-containing protein</fullName>
    </recommendedName>
</protein>
<evidence type="ECO:0000256" key="1">
    <source>
        <dbReference type="ARBA" id="ARBA00001526"/>
    </source>
</evidence>
<evidence type="ECO:0000313" key="4">
    <source>
        <dbReference type="Proteomes" id="UP000004291"/>
    </source>
</evidence>
<dbReference type="GO" id="GO:0030655">
    <property type="term" value="P:beta-lactam antibiotic catabolic process"/>
    <property type="evidence" value="ECO:0007669"/>
    <property type="project" value="InterPro"/>
</dbReference>
<dbReference type="AlphaFoldDB" id="A9CWL8"/>
<feature type="domain" description="Beta-lactamase class A catalytic" evidence="2">
    <location>
        <begin position="148"/>
        <end position="242"/>
    </location>
</feature>
<proteinExistence type="predicted"/>
<dbReference type="Gene3D" id="3.40.710.10">
    <property type="entry name" value="DD-peptidase/beta-lactamase superfamily"/>
    <property type="match status" value="1"/>
</dbReference>
<dbReference type="STRING" id="411684.HPDFL43_20127"/>
<reference evidence="3 4" key="1">
    <citation type="submission" date="2007-10" db="EMBL/GenBank/DDBJ databases">
        <authorList>
            <person name="Wagner-Dobler I."/>
            <person name="Ferriera S."/>
            <person name="Johnson J."/>
            <person name="Kravitz S."/>
            <person name="Beeson K."/>
            <person name="Sutton G."/>
            <person name="Rogers Y.-H."/>
            <person name="Friedman R."/>
            <person name="Frazier M."/>
            <person name="Venter J.C."/>
        </authorList>
    </citation>
    <scope>NUCLEOTIDE SEQUENCE [LARGE SCALE GENOMIC DNA]</scope>
    <source>
        <strain evidence="3 4">DFL-43</strain>
    </source>
</reference>
<evidence type="ECO:0000259" key="2">
    <source>
        <dbReference type="Pfam" id="PF13354"/>
    </source>
</evidence>
<dbReference type="SUPFAM" id="SSF56601">
    <property type="entry name" value="beta-lactamase/transpeptidase-like"/>
    <property type="match status" value="1"/>
</dbReference>
<dbReference type="Pfam" id="PF13354">
    <property type="entry name" value="Beta-lactamase2"/>
    <property type="match status" value="1"/>
</dbReference>
<accession>A9CWL8</accession>
<dbReference type="eggNOG" id="COG2367">
    <property type="taxonomic scope" value="Bacteria"/>
</dbReference>
<dbReference type="PANTHER" id="PTHR35333">
    <property type="entry name" value="BETA-LACTAMASE"/>
    <property type="match status" value="1"/>
</dbReference>
<dbReference type="EMBL" id="ABIA03000001">
    <property type="protein sequence ID" value="EDQ35538.2"/>
    <property type="molecule type" value="Genomic_DNA"/>
</dbReference>
<dbReference type="PROSITE" id="PS51257">
    <property type="entry name" value="PROKAR_LIPOPROTEIN"/>
    <property type="match status" value="1"/>
</dbReference>
<comment type="catalytic activity">
    <reaction evidence="1">
        <text>a beta-lactam + H2O = a substituted beta-amino acid</text>
        <dbReference type="Rhea" id="RHEA:20401"/>
        <dbReference type="ChEBI" id="CHEBI:15377"/>
        <dbReference type="ChEBI" id="CHEBI:35627"/>
        <dbReference type="ChEBI" id="CHEBI:140347"/>
        <dbReference type="EC" id="3.5.2.6"/>
    </reaction>
</comment>
<dbReference type="Proteomes" id="UP000004291">
    <property type="component" value="Chromosome"/>
</dbReference>
<dbReference type="OrthoDB" id="108135at2"/>
<evidence type="ECO:0000313" key="3">
    <source>
        <dbReference type="EMBL" id="EDQ35538.2"/>
    </source>
</evidence>
<organism evidence="3 4">
    <name type="scientific">Hoeflea phototrophica (strain DSM 17068 / NCIMB 14078 / DFL-43)</name>
    <dbReference type="NCBI Taxonomy" id="411684"/>
    <lineage>
        <taxon>Bacteria</taxon>
        <taxon>Pseudomonadati</taxon>
        <taxon>Pseudomonadota</taxon>
        <taxon>Alphaproteobacteria</taxon>
        <taxon>Hyphomicrobiales</taxon>
        <taxon>Rhizobiaceae</taxon>
        <taxon>Hoeflea</taxon>
    </lineage>
</organism>
<name>A9CWL8_HOEPD</name>
<dbReference type="InterPro" id="IPR045155">
    <property type="entry name" value="Beta-lactam_cat"/>
</dbReference>
<comment type="caution">
    <text evidence="3">The sequence shown here is derived from an EMBL/GenBank/DDBJ whole genome shotgun (WGS) entry which is preliminary data.</text>
</comment>
<dbReference type="InterPro" id="IPR000871">
    <property type="entry name" value="Beta-lactam_class-A"/>
</dbReference>
<reference evidence="3 4" key="2">
    <citation type="submission" date="2012-06" db="EMBL/GenBank/DDBJ databases">
        <authorList>
            <person name="Fiebig A."/>
        </authorList>
    </citation>
    <scope>NUCLEOTIDE SEQUENCE [LARGE SCALE GENOMIC DNA]</scope>
    <source>
        <strain evidence="3 4">DFL-43</strain>
    </source>
</reference>
<dbReference type="GO" id="GO:0046677">
    <property type="term" value="P:response to antibiotic"/>
    <property type="evidence" value="ECO:0007669"/>
    <property type="project" value="InterPro"/>
</dbReference>
<gene>
    <name evidence="3" type="ORF">HPDFL43_20127</name>
</gene>
<sequence length="395" mass="43374">MKGTLWLMLCVSVSGGMGCGGMAKAHAGEMEIERLEQVFGAPTLEETLFSARFLMAVPTKRLQSIIRDVEDRYGEMLSVRQDSERYLVETETHSIPVEIKLDQDGLIVGLLIKPAEPKTASFEETLAAIAATPGEVSYLVRRENVPDFALSAERRLAVGSAFKLGVLAVLMDDLNAGRRSWDDVMRLEERDRSLPSGRLQDFPSGAPFTLHTLAAAMIAESDNTATDMLIRLLGRDRIAERLGLNTLLTTRAFFHLKADPELAARYAAGNSQERLILLEDLEWRKLPEVEDVTGPHHQGVEWYVPVEQLCELAIEVAHLDIFTLNPGPVRTANWNRVAYKGGSEPGVLNLTAALRHADGDTSCISVSVNAETPIDETAVSSLFARLASQLSEPLP</sequence>